<feature type="domain" description="Aspartokinase ACT" evidence="7">
    <location>
        <begin position="131"/>
        <end position="181"/>
    </location>
</feature>
<evidence type="ECO:0000256" key="3">
    <source>
        <dbReference type="ARBA" id="ARBA00022741"/>
    </source>
</evidence>
<dbReference type="AlphaFoldDB" id="A0A5N7BQL5"/>
<dbReference type="InterPro" id="IPR054352">
    <property type="entry name" value="ACT_Aspartokinase"/>
</dbReference>
<evidence type="ECO:0000256" key="2">
    <source>
        <dbReference type="ARBA" id="ARBA00013059"/>
    </source>
</evidence>
<dbReference type="Pfam" id="PF22468">
    <property type="entry name" value="ACT_9"/>
    <property type="match status" value="1"/>
</dbReference>
<dbReference type="GO" id="GO:0004072">
    <property type="term" value="F:aspartate kinase activity"/>
    <property type="evidence" value="ECO:0007669"/>
    <property type="project" value="UniProtKB-EC"/>
</dbReference>
<dbReference type="Gene3D" id="3.30.70.260">
    <property type="match status" value="2"/>
</dbReference>
<keyword evidence="4" id="KW-0808">Transferase</keyword>
<evidence type="ECO:0000256" key="4">
    <source>
        <dbReference type="ARBA" id="ARBA00022777"/>
    </source>
</evidence>
<sequence length="190" mass="21354">MALKSVLPNFPQHLQPPKKLRQPLQQQTMPQYKDRQVSISAKENISLLSVHSNRTLTHYGFYARILAIIHDLHIPVGLLLTSDNCVMMAIDTNAISDEVLCIAQAELRPYSRPAVAGDMVMLSVHIASKENTSEVLASVFEILSACCIPVHLISYAADEPIVYCVISQSDMSRAQKTLYSNLRHYFAWWS</sequence>
<accession>A0A5N7BQL5</accession>
<dbReference type="GO" id="GO:0009089">
    <property type="term" value="P:lysine biosynthetic process via diaminopimelate"/>
    <property type="evidence" value="ECO:0007669"/>
    <property type="project" value="TreeGrafter"/>
</dbReference>
<dbReference type="InterPro" id="IPR045865">
    <property type="entry name" value="ACT-like_dom_sf"/>
</dbReference>
<dbReference type="PANTHER" id="PTHR21499:SF59">
    <property type="entry name" value="ASPARTOKINASE"/>
    <property type="match status" value="1"/>
</dbReference>
<evidence type="ECO:0000256" key="6">
    <source>
        <dbReference type="SAM" id="MobiDB-lite"/>
    </source>
</evidence>
<dbReference type="GO" id="GO:0009090">
    <property type="term" value="P:homoserine biosynthetic process"/>
    <property type="evidence" value="ECO:0007669"/>
    <property type="project" value="TreeGrafter"/>
</dbReference>
<dbReference type="PANTHER" id="PTHR21499">
    <property type="entry name" value="ASPARTATE KINASE"/>
    <property type="match status" value="1"/>
</dbReference>
<keyword evidence="3" id="KW-0547">Nucleotide-binding</keyword>
<comment type="similarity">
    <text evidence="1">Belongs to the aspartokinase family.</text>
</comment>
<dbReference type="Proteomes" id="UP000326877">
    <property type="component" value="Unassembled WGS sequence"/>
</dbReference>
<reference evidence="8" key="1">
    <citation type="submission" date="2019-04" db="EMBL/GenBank/DDBJ databases">
        <title>Friends and foes A comparative genomics studyof 23 Aspergillus species from section Flavi.</title>
        <authorList>
            <consortium name="DOE Joint Genome Institute"/>
            <person name="Kjaerbolling I."/>
            <person name="Vesth T."/>
            <person name="Frisvad J.C."/>
            <person name="Nybo J.L."/>
            <person name="Theobald S."/>
            <person name="Kildgaard S."/>
            <person name="Isbrandt T."/>
            <person name="Kuo A."/>
            <person name="Sato A."/>
            <person name="Lyhne E.K."/>
            <person name="Kogle M.E."/>
            <person name="Wiebenga A."/>
            <person name="Kun R.S."/>
            <person name="Lubbers R.J."/>
            <person name="Makela M.R."/>
            <person name="Barry K."/>
            <person name="Chovatia M."/>
            <person name="Clum A."/>
            <person name="Daum C."/>
            <person name="Haridas S."/>
            <person name="He G."/>
            <person name="LaButti K."/>
            <person name="Lipzen A."/>
            <person name="Mondo S."/>
            <person name="Riley R."/>
            <person name="Salamov A."/>
            <person name="Simmons B.A."/>
            <person name="Magnuson J.K."/>
            <person name="Henrissat B."/>
            <person name="Mortensen U.H."/>
            <person name="Larsen T.O."/>
            <person name="Devries R.P."/>
            <person name="Grigoriev I.V."/>
            <person name="Machida M."/>
            <person name="Baker S.E."/>
            <person name="Andersen M.R."/>
        </authorList>
    </citation>
    <scope>NUCLEOTIDE SEQUENCE [LARGE SCALE GENOMIC DNA]</scope>
    <source>
        <strain evidence="8">IBT 14317</strain>
    </source>
</reference>
<keyword evidence="4" id="KW-0418">Kinase</keyword>
<feature type="region of interest" description="Disordered" evidence="6">
    <location>
        <begin position="1"/>
        <end position="33"/>
    </location>
</feature>
<evidence type="ECO:0000256" key="5">
    <source>
        <dbReference type="ARBA" id="ARBA00022840"/>
    </source>
</evidence>
<keyword evidence="5" id="KW-0067">ATP-binding</keyword>
<gene>
    <name evidence="8" type="ORF">BDV23DRAFT_43287</name>
</gene>
<dbReference type="GO" id="GO:0005524">
    <property type="term" value="F:ATP binding"/>
    <property type="evidence" value="ECO:0007669"/>
    <property type="project" value="UniProtKB-KW"/>
</dbReference>
<evidence type="ECO:0000256" key="1">
    <source>
        <dbReference type="ARBA" id="ARBA00010122"/>
    </source>
</evidence>
<protein>
    <recommendedName>
        <fullName evidence="2">aspartate kinase</fullName>
        <ecNumber evidence="2">2.7.2.4</ecNumber>
    </recommendedName>
</protein>
<evidence type="ECO:0000313" key="8">
    <source>
        <dbReference type="EMBL" id="KAE8384135.1"/>
    </source>
</evidence>
<dbReference type="SUPFAM" id="SSF55021">
    <property type="entry name" value="ACT-like"/>
    <property type="match status" value="2"/>
</dbReference>
<evidence type="ECO:0000259" key="7">
    <source>
        <dbReference type="Pfam" id="PF22468"/>
    </source>
</evidence>
<name>A0A5N7BQL5_PETAA</name>
<dbReference type="EC" id="2.7.2.4" evidence="2"/>
<organism evidence="8">
    <name type="scientific">Petromyces alliaceus</name>
    <name type="common">Aspergillus alliaceus</name>
    <dbReference type="NCBI Taxonomy" id="209559"/>
    <lineage>
        <taxon>Eukaryota</taxon>
        <taxon>Fungi</taxon>
        <taxon>Dikarya</taxon>
        <taxon>Ascomycota</taxon>
        <taxon>Pezizomycotina</taxon>
        <taxon>Eurotiomycetes</taxon>
        <taxon>Eurotiomycetidae</taxon>
        <taxon>Eurotiales</taxon>
        <taxon>Aspergillaceae</taxon>
        <taxon>Aspergillus</taxon>
        <taxon>Aspergillus subgen. Circumdati</taxon>
    </lineage>
</organism>
<dbReference type="EMBL" id="ML735398">
    <property type="protein sequence ID" value="KAE8384135.1"/>
    <property type="molecule type" value="Genomic_DNA"/>
</dbReference>
<dbReference type="OrthoDB" id="4392005at2759"/>
<proteinExistence type="inferred from homology"/>
<dbReference type="GO" id="GO:0005829">
    <property type="term" value="C:cytosol"/>
    <property type="evidence" value="ECO:0007669"/>
    <property type="project" value="TreeGrafter"/>
</dbReference>